<evidence type="ECO:0000256" key="1">
    <source>
        <dbReference type="SAM" id="MobiDB-lite"/>
    </source>
</evidence>
<feature type="compositionally biased region" description="Pro residues" evidence="1">
    <location>
        <begin position="22"/>
        <end position="32"/>
    </location>
</feature>
<proteinExistence type="predicted"/>
<reference evidence="2 3" key="1">
    <citation type="submission" date="2013-12" db="EMBL/GenBank/DDBJ databases">
        <title>Draft genome of the parsitic nematode Ancylostoma duodenale.</title>
        <authorList>
            <person name="Mitreva M."/>
        </authorList>
    </citation>
    <scope>NUCLEOTIDE SEQUENCE [LARGE SCALE GENOMIC DNA]</scope>
    <source>
        <strain evidence="2 3">Zhejiang</strain>
    </source>
</reference>
<feature type="compositionally biased region" description="Basic and acidic residues" evidence="1">
    <location>
        <begin position="301"/>
        <end position="313"/>
    </location>
</feature>
<dbReference type="OrthoDB" id="10017659at2759"/>
<feature type="region of interest" description="Disordered" evidence="1">
    <location>
        <begin position="265"/>
        <end position="313"/>
    </location>
</feature>
<feature type="region of interest" description="Disordered" evidence="1">
    <location>
        <begin position="1"/>
        <end position="68"/>
    </location>
</feature>
<keyword evidence="3" id="KW-1185">Reference proteome</keyword>
<sequence>MYTQVLKPVAVGGGSQDAALSPRPPPVDPSPPRTLADASTNIVDSSASTLVHQQAQTSPPVSRDQCGRLDRLDVSQSIGAARPQSAREHGSALSHVAVRTTPQNSAPATPALTADDVVPVSQTLFQVSEQHFTEAFNASRKKSAPNPIGIAKCDFVSTSDGGGPKTFCPISVESSTVSAPIQSGDRKELDDKPALAPILMMTYLNNCMSNIKSTLNTNGLPVGLDANGRAVDYSSRPIDPIFQQARARMENARFSPIGVALPTVSSTAPRPQVTTAVGVNRTVPDAVSPEKNEENDDTDPPAEKRTKMTGDGD</sequence>
<feature type="compositionally biased region" description="Polar residues" evidence="1">
    <location>
        <begin position="265"/>
        <end position="277"/>
    </location>
</feature>
<evidence type="ECO:0000313" key="2">
    <source>
        <dbReference type="EMBL" id="KIH63877.1"/>
    </source>
</evidence>
<organism evidence="2 3">
    <name type="scientific">Ancylostoma duodenale</name>
    <dbReference type="NCBI Taxonomy" id="51022"/>
    <lineage>
        <taxon>Eukaryota</taxon>
        <taxon>Metazoa</taxon>
        <taxon>Ecdysozoa</taxon>
        <taxon>Nematoda</taxon>
        <taxon>Chromadorea</taxon>
        <taxon>Rhabditida</taxon>
        <taxon>Rhabditina</taxon>
        <taxon>Rhabditomorpha</taxon>
        <taxon>Strongyloidea</taxon>
        <taxon>Ancylostomatidae</taxon>
        <taxon>Ancylostomatinae</taxon>
        <taxon>Ancylostoma</taxon>
    </lineage>
</organism>
<dbReference type="AlphaFoldDB" id="A0A0C2DMP7"/>
<accession>A0A0C2DMP7</accession>
<dbReference type="EMBL" id="KN728385">
    <property type="protein sequence ID" value="KIH63877.1"/>
    <property type="molecule type" value="Genomic_DNA"/>
</dbReference>
<gene>
    <name evidence="2" type="ORF">ANCDUO_05818</name>
</gene>
<feature type="compositionally biased region" description="Polar residues" evidence="1">
    <location>
        <begin position="37"/>
        <end position="60"/>
    </location>
</feature>
<evidence type="ECO:0000313" key="3">
    <source>
        <dbReference type="Proteomes" id="UP000054047"/>
    </source>
</evidence>
<protein>
    <submittedName>
        <fullName evidence="2">Uncharacterized protein</fullName>
    </submittedName>
</protein>
<name>A0A0C2DMP7_9BILA</name>
<dbReference type="Proteomes" id="UP000054047">
    <property type="component" value="Unassembled WGS sequence"/>
</dbReference>